<dbReference type="GO" id="GO:0005615">
    <property type="term" value="C:extracellular space"/>
    <property type="evidence" value="ECO:0007669"/>
    <property type="project" value="TreeGrafter"/>
</dbReference>
<sequence>MFLPCVLLAVCLLCFLNGNVLGYEYEVDYSVSYYNEISEDKGMGTTPSPCQSKDLSRWDKLFIMLEDSHMRQNMLLQNVDDMVKQDIHSLRNEIQQLSSSGNKACIKALENTCKGISEQVNFRLDEAMDQFKEAADRQKTQNNMTLQQLLEFSKNQAAQLTKLENSYLQGAGLGPAAMKAFPTNPKEQEAISSDTSKLERILMATASDLQKVQAQLNLFQRSAALRYLPSGCEMALLFPMRSRHTFAAVTPSMSLALRSLTICLWAKLTQSLDRTVLFSYGTRKNPQEFQILVAKRSVFLTVGGESHLVEAHDIVTDGRWGHYCGVWSSEQGLASLWVNGEKVAGSPGVAEGHTLPDGGTTLLGQERSRTGFNRDFDPSVAFTGKMTAVNMWDHVLDADRIRQYAKHDGSCDVRGNVIGWGVSEIIPHGGAQYIN</sequence>
<evidence type="ECO:0000259" key="2">
    <source>
        <dbReference type="SMART" id="SM00159"/>
    </source>
</evidence>
<gene>
    <name evidence="4" type="primary">ptx3b</name>
</gene>
<dbReference type="CTD" id="566001"/>
<dbReference type="GeneID" id="115812089"/>
<dbReference type="SUPFAM" id="SSF49899">
    <property type="entry name" value="Concanavalin A-like lectins/glucanases"/>
    <property type="match status" value="1"/>
</dbReference>
<dbReference type="RefSeq" id="XP_030630435.1">
    <property type="nucleotide sequence ID" value="XM_030774575.1"/>
</dbReference>
<reference evidence="4" key="1">
    <citation type="submission" date="2025-08" db="UniProtKB">
        <authorList>
            <consortium name="RefSeq"/>
        </authorList>
    </citation>
    <scope>IDENTIFICATION</scope>
</reference>
<protein>
    <submittedName>
        <fullName evidence="4">Pentraxin-related protein PTX3</fullName>
    </submittedName>
</protein>
<dbReference type="InterPro" id="IPR042837">
    <property type="entry name" value="PTX3"/>
</dbReference>
<dbReference type="InterPro" id="IPR058832">
    <property type="entry name" value="PTX3_N"/>
</dbReference>
<feature type="domain" description="Pentraxin (PTX)" evidence="2">
    <location>
        <begin position="228"/>
        <end position="435"/>
    </location>
</feature>
<feature type="chain" id="PRO_5027110372" evidence="1">
    <location>
        <begin position="23"/>
        <end position="435"/>
    </location>
</feature>
<dbReference type="Proteomes" id="UP000504632">
    <property type="component" value="Chromosome 5"/>
</dbReference>
<organism evidence="3 4">
    <name type="scientific">Chanos chanos</name>
    <name type="common">Milkfish</name>
    <name type="synonym">Mugil chanos</name>
    <dbReference type="NCBI Taxonomy" id="29144"/>
    <lineage>
        <taxon>Eukaryota</taxon>
        <taxon>Metazoa</taxon>
        <taxon>Chordata</taxon>
        <taxon>Craniata</taxon>
        <taxon>Vertebrata</taxon>
        <taxon>Euteleostomi</taxon>
        <taxon>Actinopterygii</taxon>
        <taxon>Neopterygii</taxon>
        <taxon>Teleostei</taxon>
        <taxon>Ostariophysi</taxon>
        <taxon>Gonorynchiformes</taxon>
        <taxon>Chanidae</taxon>
        <taxon>Chanos</taxon>
    </lineage>
</organism>
<dbReference type="InterPro" id="IPR013320">
    <property type="entry name" value="ConA-like_dom_sf"/>
</dbReference>
<keyword evidence="3" id="KW-1185">Reference proteome</keyword>
<name>A0A6J2VC64_CHACN</name>
<dbReference type="InParanoid" id="A0A6J2VC64"/>
<dbReference type="AlphaFoldDB" id="A0A6J2VC64"/>
<dbReference type="PANTHER" id="PTHR46943">
    <property type="entry name" value="PENTRAXIN-RELATED PROTEIN PTX3"/>
    <property type="match status" value="1"/>
</dbReference>
<dbReference type="Pfam" id="PF00354">
    <property type="entry name" value="Pentaxin"/>
    <property type="match status" value="1"/>
</dbReference>
<evidence type="ECO:0000313" key="4">
    <source>
        <dbReference type="RefSeq" id="XP_030630435.1"/>
    </source>
</evidence>
<evidence type="ECO:0000256" key="1">
    <source>
        <dbReference type="SAM" id="SignalP"/>
    </source>
</evidence>
<dbReference type="GO" id="GO:0045087">
    <property type="term" value="P:innate immune response"/>
    <property type="evidence" value="ECO:0007669"/>
    <property type="project" value="TreeGrafter"/>
</dbReference>
<evidence type="ECO:0000313" key="3">
    <source>
        <dbReference type="Proteomes" id="UP000504632"/>
    </source>
</evidence>
<dbReference type="OrthoDB" id="10009351at2759"/>
<dbReference type="PANTHER" id="PTHR46943:SF1">
    <property type="entry name" value="PENTRAXIN-RELATED PROTEIN PTX3"/>
    <property type="match status" value="1"/>
</dbReference>
<dbReference type="Gene3D" id="2.60.120.200">
    <property type="match status" value="1"/>
</dbReference>
<keyword evidence="1" id="KW-0732">Signal</keyword>
<dbReference type="Pfam" id="PF26206">
    <property type="entry name" value="PTX3_N"/>
    <property type="match status" value="1"/>
</dbReference>
<dbReference type="PRINTS" id="PR00895">
    <property type="entry name" value="PENTAXIN"/>
</dbReference>
<feature type="signal peptide" evidence="1">
    <location>
        <begin position="1"/>
        <end position="22"/>
    </location>
</feature>
<proteinExistence type="predicted"/>
<dbReference type="InterPro" id="IPR001759">
    <property type="entry name" value="PTX_dom"/>
</dbReference>
<accession>A0A6J2VC64</accession>
<dbReference type="SMART" id="SM00159">
    <property type="entry name" value="PTX"/>
    <property type="match status" value="1"/>
</dbReference>
<dbReference type="GO" id="GO:0001849">
    <property type="term" value="F:complement component C1q complex binding"/>
    <property type="evidence" value="ECO:0007669"/>
    <property type="project" value="TreeGrafter"/>
</dbReference>